<dbReference type="KEGG" id="eru:Erum8100"/>
<protein>
    <submittedName>
        <fullName evidence="3">Hypothetical zinc protease</fullName>
    </submittedName>
</protein>
<dbReference type="InterPro" id="IPR011249">
    <property type="entry name" value="Metalloenz_LuxS/M16"/>
</dbReference>
<dbReference type="KEGG" id="erw:ERWE_CDS_08570"/>
<feature type="domain" description="Peptidase M16 C-terminal" evidence="2">
    <location>
        <begin position="195"/>
        <end position="371"/>
    </location>
</feature>
<dbReference type="GeneID" id="33057809"/>
<gene>
    <name evidence="3" type="ordered locus">ERWE_CDS_08570</name>
</gene>
<evidence type="ECO:0000259" key="2">
    <source>
        <dbReference type="Pfam" id="PF05193"/>
    </source>
</evidence>
<dbReference type="InterPro" id="IPR007863">
    <property type="entry name" value="Peptidase_M16_C"/>
</dbReference>
<keyword evidence="4" id="KW-1185">Reference proteome</keyword>
<evidence type="ECO:0000313" key="3">
    <source>
        <dbReference type="EMBL" id="CAI27351.1"/>
    </source>
</evidence>
<dbReference type="Gene3D" id="3.30.830.10">
    <property type="entry name" value="Metalloenzyme, LuxS/M16 peptidase-like"/>
    <property type="match status" value="2"/>
</dbReference>
<dbReference type="InterPro" id="IPR011765">
    <property type="entry name" value="Pept_M16_N"/>
</dbReference>
<keyword evidence="3" id="KW-0645">Protease</keyword>
<dbReference type="PANTHER" id="PTHR11851:SF224">
    <property type="entry name" value="PROCESSING PROTEASE"/>
    <property type="match status" value="1"/>
</dbReference>
<dbReference type="GO" id="GO:0046872">
    <property type="term" value="F:metal ion binding"/>
    <property type="evidence" value="ECO:0007669"/>
    <property type="project" value="InterPro"/>
</dbReference>
<dbReference type="eggNOG" id="COG0612">
    <property type="taxonomic scope" value="Bacteria"/>
</dbReference>
<dbReference type="GO" id="GO:0006508">
    <property type="term" value="P:proteolysis"/>
    <property type="evidence" value="ECO:0007669"/>
    <property type="project" value="UniProtKB-KW"/>
</dbReference>
<name>A0A0H3M221_EHRRW</name>
<reference evidence="3 4" key="1">
    <citation type="journal article" date="2006" name="J. Bacteriol.">
        <title>Comparative genomic analysis of three strains of Ehrlichia ruminantium reveals an active process of genome size plasticity.</title>
        <authorList>
            <person name="Frutos R."/>
            <person name="Viari A."/>
            <person name="Ferraz C."/>
            <person name="Morgat A."/>
            <person name="Eychenie S."/>
            <person name="Kandassami Y."/>
            <person name="Chantal I."/>
            <person name="Bensaid A."/>
            <person name="Coissac E."/>
            <person name="Vachiery N."/>
            <person name="Demaille J."/>
            <person name="Martinez D."/>
        </authorList>
    </citation>
    <scope>NUCLEOTIDE SEQUENCE [LARGE SCALE GENOMIC DNA]</scope>
    <source>
        <strain evidence="3 4">Welgevonden</strain>
    </source>
</reference>
<organism evidence="3 4">
    <name type="scientific">Ehrlichia ruminantium (strain Welgevonden)</name>
    <dbReference type="NCBI Taxonomy" id="254945"/>
    <lineage>
        <taxon>Bacteria</taxon>
        <taxon>Pseudomonadati</taxon>
        <taxon>Pseudomonadota</taxon>
        <taxon>Alphaproteobacteria</taxon>
        <taxon>Rickettsiales</taxon>
        <taxon>Anaplasmataceae</taxon>
        <taxon>Ehrlichia</taxon>
    </lineage>
</organism>
<accession>A0A0H3M221</accession>
<dbReference type="EMBL" id="CR925678">
    <property type="protein sequence ID" value="CAI27351.1"/>
    <property type="molecule type" value="Genomic_DNA"/>
</dbReference>
<evidence type="ECO:0000313" key="4">
    <source>
        <dbReference type="Proteomes" id="UP000001021"/>
    </source>
</evidence>
<dbReference type="AlphaFoldDB" id="A0A0H3M221"/>
<dbReference type="PANTHER" id="PTHR11851">
    <property type="entry name" value="METALLOPROTEASE"/>
    <property type="match status" value="1"/>
</dbReference>
<dbReference type="Pfam" id="PF05193">
    <property type="entry name" value="Peptidase_M16_C"/>
    <property type="match status" value="1"/>
</dbReference>
<dbReference type="InterPro" id="IPR050361">
    <property type="entry name" value="MPP/UQCRC_Complex"/>
</dbReference>
<dbReference type="HOGENOM" id="CLU_009902_6_2_5"/>
<evidence type="ECO:0000259" key="1">
    <source>
        <dbReference type="Pfam" id="PF00675"/>
    </source>
</evidence>
<dbReference type="Proteomes" id="UP000001021">
    <property type="component" value="Chromosome"/>
</dbReference>
<dbReference type="RefSeq" id="WP_011155489.1">
    <property type="nucleotide sequence ID" value="NC_005295.2"/>
</dbReference>
<proteinExistence type="predicted"/>
<dbReference type="SUPFAM" id="SSF63411">
    <property type="entry name" value="LuxS/MPP-like metallohydrolase"/>
    <property type="match status" value="2"/>
</dbReference>
<feature type="domain" description="Peptidase M16 N-terminal" evidence="1">
    <location>
        <begin position="61"/>
        <end position="184"/>
    </location>
</feature>
<dbReference type="GO" id="GO:0008233">
    <property type="term" value="F:peptidase activity"/>
    <property type="evidence" value="ECO:0007669"/>
    <property type="project" value="UniProtKB-KW"/>
</dbReference>
<sequence>MRNVLYYITTLIFFIGSFYNAYADNNVNINIQKATTKNNVSYLYVEHHNLPIISLTLAFKKAGYAYDTPDKQGLAYFTSQILKEGSQNSSGIDFIKQLESKGIELTFNIDQDNFYITVKTLSENLEYALSLLSDCLLYPTNDDEIFDRVKDEQITQIKSLYSAPNFIAESELFNAIFEGHPYSNRDYGTISTVSNINEEDVQSYIKSSFDKNQIVISAAGDINPTKLSNLLDKYLLSKLPSGNNNNTISDTTINKKNRLLYVARDIPQSVIMFAIDGVPYNNKDYYAADLFNTILGGLSLNSILMIELRDKLGLTYHTSTKLDNMDHSNILKGVLYTDSTTVTKCMSVFKETIENIKNNGIDEMTFSNAKSSIINSFVLSLLNNDNVADTLLSMQLYNLDTNYINQHSSYYEAITLDEVNRIAKKILSNDFVIIEVGKNNNIDGKEINVKQNILN</sequence>
<keyword evidence="3" id="KW-0378">Hydrolase</keyword>
<dbReference type="Pfam" id="PF00675">
    <property type="entry name" value="Peptidase_M16"/>
    <property type="match status" value="1"/>
</dbReference>